<organism evidence="2 3">
    <name type="scientific">Acidisarcina polymorpha</name>
    <dbReference type="NCBI Taxonomy" id="2211140"/>
    <lineage>
        <taxon>Bacteria</taxon>
        <taxon>Pseudomonadati</taxon>
        <taxon>Acidobacteriota</taxon>
        <taxon>Terriglobia</taxon>
        <taxon>Terriglobales</taxon>
        <taxon>Acidobacteriaceae</taxon>
        <taxon>Acidisarcina</taxon>
    </lineage>
</organism>
<sequence length="39" mass="3839">MAREAASRAISFGPGSVVTGKFNPSDIAGLDGGSLDSSL</sequence>
<evidence type="ECO:0000313" key="2">
    <source>
        <dbReference type="EMBL" id="AXC11428.1"/>
    </source>
</evidence>
<keyword evidence="3" id="KW-1185">Reference proteome</keyword>
<protein>
    <submittedName>
        <fullName evidence="2">Uncharacterized protein</fullName>
    </submittedName>
</protein>
<proteinExistence type="predicted"/>
<dbReference type="KEGG" id="abas:ACPOL_2102"/>
<dbReference type="Proteomes" id="UP000253606">
    <property type="component" value="Chromosome"/>
</dbReference>
<accession>A0A2Z5FX28</accession>
<name>A0A2Z5FX28_9BACT</name>
<evidence type="ECO:0000256" key="1">
    <source>
        <dbReference type="SAM" id="MobiDB-lite"/>
    </source>
</evidence>
<feature type="region of interest" description="Disordered" evidence="1">
    <location>
        <begin position="1"/>
        <end position="24"/>
    </location>
</feature>
<reference evidence="2 3" key="1">
    <citation type="journal article" date="2018" name="Front. Microbiol.">
        <title>Hydrolytic Capabilities as a Key to Environmental Success: Chitinolytic and Cellulolytic Acidobacteria From Acidic Sub-arctic Soils and Boreal Peatlands.</title>
        <authorList>
            <person name="Belova S.E."/>
            <person name="Ravin N.V."/>
            <person name="Pankratov T.A."/>
            <person name="Rakitin A.L."/>
            <person name="Ivanova A.A."/>
            <person name="Beletsky A.V."/>
            <person name="Mardanov A.V."/>
            <person name="Sinninghe Damste J.S."/>
            <person name="Dedysh S.N."/>
        </authorList>
    </citation>
    <scope>NUCLEOTIDE SEQUENCE [LARGE SCALE GENOMIC DNA]</scope>
    <source>
        <strain evidence="2 3">SBC82</strain>
    </source>
</reference>
<dbReference type="AlphaFoldDB" id="A0A2Z5FX28"/>
<gene>
    <name evidence="2" type="ORF">ACPOL_2102</name>
</gene>
<evidence type="ECO:0000313" key="3">
    <source>
        <dbReference type="Proteomes" id="UP000253606"/>
    </source>
</evidence>
<dbReference type="EMBL" id="CP030840">
    <property type="protein sequence ID" value="AXC11428.1"/>
    <property type="molecule type" value="Genomic_DNA"/>
</dbReference>